<dbReference type="PROSITE" id="PS51841">
    <property type="entry name" value="LTD"/>
    <property type="match status" value="1"/>
</dbReference>
<dbReference type="SUPFAM" id="SSF74853">
    <property type="entry name" value="Lamin A/C globular tail domain"/>
    <property type="match status" value="1"/>
</dbReference>
<organism evidence="3">
    <name type="scientific">Flexilinea flocculi</name>
    <dbReference type="NCBI Taxonomy" id="1678840"/>
    <lineage>
        <taxon>Bacteria</taxon>
        <taxon>Bacillati</taxon>
        <taxon>Chloroflexota</taxon>
        <taxon>Anaerolineae</taxon>
        <taxon>Anaerolineales</taxon>
        <taxon>Anaerolineaceae</taxon>
        <taxon>Flexilinea</taxon>
    </lineage>
</organism>
<evidence type="ECO:0000256" key="1">
    <source>
        <dbReference type="SAM" id="Phobius"/>
    </source>
</evidence>
<gene>
    <name evidence="3" type="ORF">ATC1_131426</name>
</gene>
<reference evidence="3" key="1">
    <citation type="journal article" date="2015" name="Genome Announc.">
        <title>Draft Genome Sequence of Anaerolineae Strain TC1, a Novel Isolate from a Methanogenic Wastewater Treatment System.</title>
        <authorList>
            <person name="Matsuura N."/>
            <person name="Tourlousse D.M."/>
            <person name="Sun L."/>
            <person name="Toyonaga M."/>
            <person name="Kuroda K."/>
            <person name="Ohashi A."/>
            <person name="Cruz R."/>
            <person name="Yamaguchi T."/>
            <person name="Sekiguchi Y."/>
        </authorList>
    </citation>
    <scope>NUCLEOTIDE SEQUENCE [LARGE SCALE GENOMIC DNA]</scope>
    <source>
        <strain evidence="3">TC1</strain>
    </source>
</reference>
<feature type="domain" description="LTD" evidence="2">
    <location>
        <begin position="88"/>
        <end position="205"/>
    </location>
</feature>
<dbReference type="STRING" id="1678840.ATC1_131426"/>
<accession>A0A0S7BMH9</accession>
<dbReference type="Proteomes" id="UP000053370">
    <property type="component" value="Unassembled WGS sequence"/>
</dbReference>
<dbReference type="EMBL" id="DF968181">
    <property type="protein sequence ID" value="GAP41437.1"/>
    <property type="molecule type" value="Genomic_DNA"/>
</dbReference>
<keyword evidence="1" id="KW-1133">Transmembrane helix</keyword>
<keyword evidence="4" id="KW-1185">Reference proteome</keyword>
<dbReference type="Gene3D" id="2.60.40.1260">
    <property type="entry name" value="Lamin Tail domain"/>
    <property type="match status" value="1"/>
</dbReference>
<dbReference type="AlphaFoldDB" id="A0A0S7BMH9"/>
<sequence>MNSFGKILLLLLINILVSVSATLAVLYYWENIHNAEKPYTLITSEEIEKTEQKASSPEIDYAIVSTSTSPLTTLTVEITDSIEQSDISSTEESIDEIAPVRGSLVFIPQAIGIGDVNLEAVRIESNTDDAVSLAGWTLEDSEGNIFSFPNIQMIRKGFFLEVYSRSGHDTPYELYWGRSVAVWQSGETIELKDAKGQLQSTYRIP</sequence>
<evidence type="ECO:0000313" key="4">
    <source>
        <dbReference type="Proteomes" id="UP000053370"/>
    </source>
</evidence>
<name>A0A0S7BMH9_9CHLR</name>
<proteinExistence type="predicted"/>
<dbReference type="InterPro" id="IPR036415">
    <property type="entry name" value="Lamin_tail_dom_sf"/>
</dbReference>
<keyword evidence="1" id="KW-0812">Transmembrane</keyword>
<dbReference type="InterPro" id="IPR001322">
    <property type="entry name" value="Lamin_tail_dom"/>
</dbReference>
<evidence type="ECO:0000313" key="3">
    <source>
        <dbReference type="EMBL" id="GAP41437.1"/>
    </source>
</evidence>
<protein>
    <submittedName>
        <fullName evidence="3">Protein containing lamin tail domain</fullName>
    </submittedName>
</protein>
<feature type="transmembrane region" description="Helical" evidence="1">
    <location>
        <begin position="7"/>
        <end position="29"/>
    </location>
</feature>
<dbReference type="Pfam" id="PF00932">
    <property type="entry name" value="LTD"/>
    <property type="match status" value="1"/>
</dbReference>
<keyword evidence="1" id="KW-0472">Membrane</keyword>
<evidence type="ECO:0000259" key="2">
    <source>
        <dbReference type="PROSITE" id="PS51841"/>
    </source>
</evidence>